<organism evidence="1">
    <name type="scientific">Sesamum radiatum</name>
    <name type="common">Black benniseed</name>
    <dbReference type="NCBI Taxonomy" id="300843"/>
    <lineage>
        <taxon>Eukaryota</taxon>
        <taxon>Viridiplantae</taxon>
        <taxon>Streptophyta</taxon>
        <taxon>Embryophyta</taxon>
        <taxon>Tracheophyta</taxon>
        <taxon>Spermatophyta</taxon>
        <taxon>Magnoliopsida</taxon>
        <taxon>eudicotyledons</taxon>
        <taxon>Gunneridae</taxon>
        <taxon>Pentapetalae</taxon>
        <taxon>asterids</taxon>
        <taxon>lamiids</taxon>
        <taxon>Lamiales</taxon>
        <taxon>Pedaliaceae</taxon>
        <taxon>Sesamum</taxon>
    </lineage>
</organism>
<dbReference type="AlphaFoldDB" id="A0AAW2V2U7"/>
<evidence type="ECO:0000313" key="1">
    <source>
        <dbReference type="EMBL" id="KAL0423350.1"/>
    </source>
</evidence>
<reference evidence="1" key="1">
    <citation type="submission" date="2020-06" db="EMBL/GenBank/DDBJ databases">
        <authorList>
            <person name="Li T."/>
            <person name="Hu X."/>
            <person name="Zhang T."/>
            <person name="Song X."/>
            <person name="Zhang H."/>
            <person name="Dai N."/>
            <person name="Sheng W."/>
            <person name="Hou X."/>
            <person name="Wei L."/>
        </authorList>
    </citation>
    <scope>NUCLEOTIDE SEQUENCE</scope>
    <source>
        <strain evidence="1">G02</strain>
        <tissue evidence="1">Leaf</tissue>
    </source>
</reference>
<name>A0AAW2V2U7_SESRA</name>
<protein>
    <submittedName>
        <fullName evidence="1">Uncharacterized protein</fullName>
    </submittedName>
</protein>
<proteinExistence type="predicted"/>
<comment type="caution">
    <text evidence="1">The sequence shown here is derived from an EMBL/GenBank/DDBJ whole genome shotgun (WGS) entry which is preliminary data.</text>
</comment>
<dbReference type="EMBL" id="JACGWJ010000004">
    <property type="protein sequence ID" value="KAL0423350.1"/>
    <property type="molecule type" value="Genomic_DNA"/>
</dbReference>
<accession>A0AAW2V2U7</accession>
<gene>
    <name evidence="1" type="ORF">Sradi_0869800</name>
</gene>
<reference evidence="1" key="2">
    <citation type="journal article" date="2024" name="Plant">
        <title>Genomic evolution and insights into agronomic trait innovations of Sesamum species.</title>
        <authorList>
            <person name="Miao H."/>
            <person name="Wang L."/>
            <person name="Qu L."/>
            <person name="Liu H."/>
            <person name="Sun Y."/>
            <person name="Le M."/>
            <person name="Wang Q."/>
            <person name="Wei S."/>
            <person name="Zheng Y."/>
            <person name="Lin W."/>
            <person name="Duan Y."/>
            <person name="Cao H."/>
            <person name="Xiong S."/>
            <person name="Wang X."/>
            <person name="Wei L."/>
            <person name="Li C."/>
            <person name="Ma Q."/>
            <person name="Ju M."/>
            <person name="Zhao R."/>
            <person name="Li G."/>
            <person name="Mu C."/>
            <person name="Tian Q."/>
            <person name="Mei H."/>
            <person name="Zhang T."/>
            <person name="Gao T."/>
            <person name="Zhang H."/>
        </authorList>
    </citation>
    <scope>NUCLEOTIDE SEQUENCE</scope>
    <source>
        <strain evidence="1">G02</strain>
    </source>
</reference>
<sequence length="81" mass="9072">MTRIPDSDSTRLVLRLDESWQSRVYKDCILDIVSGGCAMGHGHHKPYPVQSEYVARTVDSKKESAPVSIVIARSPMRSKEV</sequence>